<keyword evidence="2" id="KW-1185">Reference proteome</keyword>
<dbReference type="GeneID" id="80019081"/>
<proteinExistence type="predicted"/>
<accession>A0A5J6TR07</accession>
<organism evidence="1 2">
    <name type="scientific">Streptomyces phage Gilgamesh</name>
    <dbReference type="NCBI Taxonomy" id="2599890"/>
    <lineage>
        <taxon>Viruses</taxon>
        <taxon>Duplodnaviria</taxon>
        <taxon>Heunggongvirae</taxon>
        <taxon>Uroviricota</taxon>
        <taxon>Caudoviricetes</taxon>
        <taxon>Gilgameshvirus</taxon>
        <taxon>Gilgameshvirus gilgamesh</taxon>
    </lineage>
</organism>
<dbReference type="Proteomes" id="UP000326486">
    <property type="component" value="Segment"/>
</dbReference>
<name>A0A5J6TR07_9CAUD</name>
<dbReference type="KEGG" id="vg:80019081"/>
<protein>
    <submittedName>
        <fullName evidence="1">Uncharacterized protein</fullName>
    </submittedName>
</protein>
<evidence type="ECO:0000313" key="2">
    <source>
        <dbReference type="Proteomes" id="UP000326486"/>
    </source>
</evidence>
<reference evidence="1 2" key="1">
    <citation type="submission" date="2019-07" db="EMBL/GenBank/DDBJ databases">
        <authorList>
            <person name="Almisry A."/>
            <person name="Mousa M."/>
            <person name="Gordon L.L."/>
            <person name="Lee M."/>
            <person name="Mandava P."/>
            <person name="Moxley J.T."/>
            <person name="Shaffer C.D."/>
            <person name="Weston-Hafer K.A."/>
            <person name="Garlena R.A."/>
            <person name="Russell D.A."/>
            <person name="Pope W.H."/>
            <person name="Jacobs-Sera D."/>
            <person name="Hatfull G.F."/>
        </authorList>
    </citation>
    <scope>NUCLEOTIDE SEQUENCE [LARGE SCALE GENOMIC DNA]</scope>
</reference>
<evidence type="ECO:0000313" key="1">
    <source>
        <dbReference type="EMBL" id="QFG13211.1"/>
    </source>
</evidence>
<sequence length="89" mass="9944">MTTENITTGEAAQWAKYCARQAQDFQETVEAFRLQNLSATTERGYPPSRIAELEKTVDDLARARDEMISLANMWSNVAGALHLVEGEKP</sequence>
<gene>
    <name evidence="1" type="primary">19</name>
    <name evidence="1" type="ORF">SEA_GILGAMESH_19</name>
</gene>
<dbReference type="EMBL" id="MN234216">
    <property type="protein sequence ID" value="QFG13211.1"/>
    <property type="molecule type" value="Genomic_DNA"/>
</dbReference>
<dbReference type="RefSeq" id="YP_010754487.1">
    <property type="nucleotide sequence ID" value="NC_073461.1"/>
</dbReference>